<sequence>MARMIAFFQDQRGASATEFAIFLPVLMALLMGSITAFDLFRTAQNVEKATFTIGDMLAREKGSLNATKLGDMLVLLRNTVPSASDGGLRVSSVAMVNGQFQVRWSKSVGTNVPTTPLDANLFPHIADGDTVLLTESFVPHEAMVAGFGINSITFSARAAYRPRFVTAIAYQ</sequence>
<proteinExistence type="predicted"/>
<comment type="caution">
    <text evidence="3">The sequence shown here is derived from an EMBL/GenBank/DDBJ whole genome shotgun (WGS) entry which is preliminary data.</text>
</comment>
<dbReference type="AlphaFoldDB" id="A0A0F5L438"/>
<accession>A0A0F5L438</accession>
<keyword evidence="1" id="KW-1133">Transmembrane helix</keyword>
<dbReference type="STRING" id="361041.VW35_15705"/>
<keyword evidence="1" id="KW-0812">Transmembrane</keyword>
<dbReference type="InterPro" id="IPR012495">
    <property type="entry name" value="TadE-like_dom"/>
</dbReference>
<dbReference type="EMBL" id="LAJG01000033">
    <property type="protein sequence ID" value="KKB77161.1"/>
    <property type="molecule type" value="Genomic_DNA"/>
</dbReference>
<reference evidence="3 4" key="1">
    <citation type="submission" date="2015-03" db="EMBL/GenBank/DDBJ databases">
        <authorList>
            <person name="Hassan Y.I."/>
            <person name="Lepp D."/>
            <person name="Zhou T."/>
        </authorList>
    </citation>
    <scope>NUCLEOTIDE SEQUENCE [LARGE SCALE GENOMIC DNA]</scope>
    <source>
        <strain evidence="3 4">GH2-10</strain>
    </source>
</reference>
<keyword evidence="1" id="KW-0472">Membrane</keyword>
<dbReference type="Proteomes" id="UP000033514">
    <property type="component" value="Unassembled WGS sequence"/>
</dbReference>
<organism evidence="3 4">
    <name type="scientific">Devosia soli</name>
    <dbReference type="NCBI Taxonomy" id="361041"/>
    <lineage>
        <taxon>Bacteria</taxon>
        <taxon>Pseudomonadati</taxon>
        <taxon>Pseudomonadota</taxon>
        <taxon>Alphaproteobacteria</taxon>
        <taxon>Hyphomicrobiales</taxon>
        <taxon>Devosiaceae</taxon>
        <taxon>Devosia</taxon>
    </lineage>
</organism>
<dbReference type="PATRIC" id="fig|361041.3.peg.2537"/>
<evidence type="ECO:0000313" key="3">
    <source>
        <dbReference type="EMBL" id="KKB77161.1"/>
    </source>
</evidence>
<feature type="transmembrane region" description="Helical" evidence="1">
    <location>
        <begin position="20"/>
        <end position="40"/>
    </location>
</feature>
<evidence type="ECO:0000313" key="4">
    <source>
        <dbReference type="Proteomes" id="UP000033514"/>
    </source>
</evidence>
<protein>
    <recommendedName>
        <fullName evidence="2">TadE-like domain-containing protein</fullName>
    </recommendedName>
</protein>
<evidence type="ECO:0000256" key="1">
    <source>
        <dbReference type="SAM" id="Phobius"/>
    </source>
</evidence>
<evidence type="ECO:0000259" key="2">
    <source>
        <dbReference type="Pfam" id="PF07811"/>
    </source>
</evidence>
<name>A0A0F5L438_9HYPH</name>
<dbReference type="RefSeq" id="WP_046144033.1">
    <property type="nucleotide sequence ID" value="NZ_LAJG01000033.1"/>
</dbReference>
<feature type="domain" description="TadE-like" evidence="2">
    <location>
        <begin position="13"/>
        <end position="50"/>
    </location>
</feature>
<keyword evidence="4" id="KW-1185">Reference proteome</keyword>
<dbReference type="Pfam" id="PF07811">
    <property type="entry name" value="TadE"/>
    <property type="match status" value="1"/>
</dbReference>
<gene>
    <name evidence="3" type="ORF">VW35_15705</name>
</gene>